<dbReference type="PROSITE" id="PS50878">
    <property type="entry name" value="RT_POL"/>
    <property type="match status" value="1"/>
</dbReference>
<dbReference type="EMBL" id="CZAJ01000019">
    <property type="protein sequence ID" value="CUP15654.1"/>
    <property type="molecule type" value="Genomic_DNA"/>
</dbReference>
<dbReference type="InterPro" id="IPR051083">
    <property type="entry name" value="GrpII_Intron_Splice-Mob/Def"/>
</dbReference>
<feature type="domain" description="Reverse transcriptase" evidence="1">
    <location>
        <begin position="1"/>
        <end position="291"/>
    </location>
</feature>
<dbReference type="PANTHER" id="PTHR34047">
    <property type="entry name" value="NUCLEAR INTRON MATURASE 1, MITOCHONDRIAL-RELATED"/>
    <property type="match status" value="1"/>
</dbReference>
<evidence type="ECO:0000259" key="1">
    <source>
        <dbReference type="PROSITE" id="PS50878"/>
    </source>
</evidence>
<dbReference type="RefSeq" id="WP_055274212.1">
    <property type="nucleotide sequence ID" value="NZ_WQOP01000001.1"/>
</dbReference>
<evidence type="ECO:0000313" key="3">
    <source>
        <dbReference type="Proteomes" id="UP000095602"/>
    </source>
</evidence>
<dbReference type="GO" id="GO:0003964">
    <property type="term" value="F:RNA-directed DNA polymerase activity"/>
    <property type="evidence" value="ECO:0007669"/>
    <property type="project" value="UniProtKB-KW"/>
</dbReference>
<dbReference type="PANTHER" id="PTHR34047:SF8">
    <property type="entry name" value="PROTEIN YKFC"/>
    <property type="match status" value="1"/>
</dbReference>
<protein>
    <submittedName>
        <fullName evidence="2">Retron-type reverse transcriptase</fullName>
    </submittedName>
</protein>
<keyword evidence="2" id="KW-0548">Nucleotidyltransferase</keyword>
<accession>A0A174KTX6</accession>
<evidence type="ECO:0000313" key="2">
    <source>
        <dbReference type="EMBL" id="CUP15654.1"/>
    </source>
</evidence>
<keyword evidence="2" id="KW-0808">Transferase</keyword>
<proteinExistence type="predicted"/>
<dbReference type="SUPFAM" id="SSF56672">
    <property type="entry name" value="DNA/RNA polymerases"/>
    <property type="match status" value="1"/>
</dbReference>
<dbReference type="InterPro" id="IPR043502">
    <property type="entry name" value="DNA/RNA_pol_sf"/>
</dbReference>
<dbReference type="InterPro" id="IPR000477">
    <property type="entry name" value="RT_dom"/>
</dbReference>
<name>A0A174KTX6_9FIRM</name>
<keyword evidence="2" id="KW-0695">RNA-directed DNA polymerase</keyword>
<organism evidence="2 3">
    <name type="scientific">Agathobacter rectalis</name>
    <dbReference type="NCBI Taxonomy" id="39491"/>
    <lineage>
        <taxon>Bacteria</taxon>
        <taxon>Bacillati</taxon>
        <taxon>Bacillota</taxon>
        <taxon>Clostridia</taxon>
        <taxon>Lachnospirales</taxon>
        <taxon>Lachnospiraceae</taxon>
        <taxon>Agathobacter</taxon>
    </lineage>
</organism>
<gene>
    <name evidence="2" type="ORF">ERS852497_02066</name>
</gene>
<dbReference type="AlphaFoldDB" id="A0A174KTX6"/>
<sequence length="368" mass="43338">MSIKNVYAQIVSFDNLLQAEKDARAGKRYENEQLAFWGNLEDNIHSISEKLKCHNYPPDIYHHFYVYEPKLRKVIFSDYTTKVIQRAAYNVLNPIVCKGMISDTYSCIEDRGQLKSMQRLAGWVDFVEKSGERWYYLKMDVEKFFYRMDHEVLMSIIRKKIGDKEAVRFLEHYVCHASRAFGLPLGVKSPLEISDKEMLWDVGIAIGGGLSHMYGNMYLNPMDQMAKRKEGIQYYIRYMDDVIILSTDKELLHRYKNMFSDFLGDVLKLRLNNKTAIRPVSHGMEFVGYTIRPFDVRLRKSTSLRMKRHLKTIQELYRDYEIDLDRARSTLMSYKALMDHCDCRALEKKIFEDFVLTHNPKEADTENG</sequence>
<dbReference type="Pfam" id="PF00078">
    <property type="entry name" value="RVT_1"/>
    <property type="match status" value="1"/>
</dbReference>
<dbReference type="Proteomes" id="UP000095602">
    <property type="component" value="Unassembled WGS sequence"/>
</dbReference>
<reference evidence="2 3" key="1">
    <citation type="submission" date="2015-09" db="EMBL/GenBank/DDBJ databases">
        <authorList>
            <consortium name="Pathogen Informatics"/>
        </authorList>
    </citation>
    <scope>NUCLEOTIDE SEQUENCE [LARGE SCALE GENOMIC DNA]</scope>
    <source>
        <strain evidence="2 3">2789STDY5834884</strain>
    </source>
</reference>